<dbReference type="RefSeq" id="WP_145794741.1">
    <property type="nucleotide sequence ID" value="NZ_BAAABR010000047.1"/>
</dbReference>
<keyword evidence="6" id="KW-1185">Reference proteome</keyword>
<keyword evidence="1" id="KW-0805">Transcription regulation</keyword>
<keyword evidence="2" id="KW-0238">DNA-binding</keyword>
<keyword evidence="3" id="KW-0804">Transcription</keyword>
<organism evidence="5 6">
    <name type="scientific">Kitasatospora atroaurantiaca</name>
    <dbReference type="NCBI Taxonomy" id="285545"/>
    <lineage>
        <taxon>Bacteria</taxon>
        <taxon>Bacillati</taxon>
        <taxon>Actinomycetota</taxon>
        <taxon>Actinomycetes</taxon>
        <taxon>Kitasatosporales</taxon>
        <taxon>Streptomycetaceae</taxon>
        <taxon>Kitasatospora</taxon>
    </lineage>
</organism>
<protein>
    <submittedName>
        <fullName evidence="5">LuxR family transcriptional regulator</fullName>
    </submittedName>
</protein>
<evidence type="ECO:0000259" key="4">
    <source>
        <dbReference type="PROSITE" id="PS50043"/>
    </source>
</evidence>
<dbReference type="Gene3D" id="1.25.40.10">
    <property type="entry name" value="Tetratricopeptide repeat domain"/>
    <property type="match status" value="1"/>
</dbReference>
<dbReference type="PANTHER" id="PTHR44688">
    <property type="entry name" value="DNA-BINDING TRANSCRIPTIONAL ACTIVATOR DEVR_DOSR"/>
    <property type="match status" value="1"/>
</dbReference>
<dbReference type="EMBL" id="VIVR01000001">
    <property type="protein sequence ID" value="TWE20413.1"/>
    <property type="molecule type" value="Genomic_DNA"/>
</dbReference>
<evidence type="ECO:0000256" key="3">
    <source>
        <dbReference type="ARBA" id="ARBA00023163"/>
    </source>
</evidence>
<dbReference type="GO" id="GO:0006355">
    <property type="term" value="P:regulation of DNA-templated transcription"/>
    <property type="evidence" value="ECO:0007669"/>
    <property type="project" value="InterPro"/>
</dbReference>
<dbReference type="SUPFAM" id="SSF46894">
    <property type="entry name" value="C-terminal effector domain of the bipartite response regulators"/>
    <property type="match status" value="1"/>
</dbReference>
<evidence type="ECO:0000256" key="2">
    <source>
        <dbReference type="ARBA" id="ARBA00023125"/>
    </source>
</evidence>
<dbReference type="InterPro" id="IPR036388">
    <property type="entry name" value="WH-like_DNA-bd_sf"/>
</dbReference>
<dbReference type="GO" id="GO:0003677">
    <property type="term" value="F:DNA binding"/>
    <property type="evidence" value="ECO:0007669"/>
    <property type="project" value="UniProtKB-KW"/>
</dbReference>
<dbReference type="Pfam" id="PF00196">
    <property type="entry name" value="GerE"/>
    <property type="match status" value="1"/>
</dbReference>
<name>A0A561EXS6_9ACTN</name>
<evidence type="ECO:0000313" key="6">
    <source>
        <dbReference type="Proteomes" id="UP000318416"/>
    </source>
</evidence>
<dbReference type="PROSITE" id="PS00622">
    <property type="entry name" value="HTH_LUXR_1"/>
    <property type="match status" value="1"/>
</dbReference>
<dbReference type="SUPFAM" id="SSF48452">
    <property type="entry name" value="TPR-like"/>
    <property type="match status" value="2"/>
</dbReference>
<dbReference type="InterPro" id="IPR011990">
    <property type="entry name" value="TPR-like_helical_dom_sf"/>
</dbReference>
<proteinExistence type="predicted"/>
<dbReference type="CDD" id="cd06170">
    <property type="entry name" value="LuxR_C_like"/>
    <property type="match status" value="1"/>
</dbReference>
<dbReference type="PRINTS" id="PR00038">
    <property type="entry name" value="HTHLUXR"/>
</dbReference>
<gene>
    <name evidence="5" type="ORF">FB465_5565</name>
</gene>
<dbReference type="PANTHER" id="PTHR44688:SF16">
    <property type="entry name" value="DNA-BINDING TRANSCRIPTIONAL ACTIVATOR DEVR_DOSR"/>
    <property type="match status" value="1"/>
</dbReference>
<dbReference type="Proteomes" id="UP000318416">
    <property type="component" value="Unassembled WGS sequence"/>
</dbReference>
<evidence type="ECO:0000256" key="1">
    <source>
        <dbReference type="ARBA" id="ARBA00023015"/>
    </source>
</evidence>
<dbReference type="PROSITE" id="PS50043">
    <property type="entry name" value="HTH_LUXR_2"/>
    <property type="match status" value="1"/>
</dbReference>
<dbReference type="Gene3D" id="1.10.10.10">
    <property type="entry name" value="Winged helix-like DNA-binding domain superfamily/Winged helix DNA-binding domain"/>
    <property type="match status" value="1"/>
</dbReference>
<sequence length="548" mass="58775">MDVAEALTTARRSHRTQAWRDACEAFAAADRLAPLEIDDLEEYAEAAHILGRGDEAVRLLQRAYGQRAEAGEVGGAIKCAFWLHEALSMKGEFAHAGGWLARAARLAEAGPRCAEAGYLLLPEAERQTEQGDHAAAYATAARAVELAQECGDRDLATAAAHIQGRARIKQERVEEGLALLDEAMVAVTAGETSPRVSGWVYCSVIAACGELQELRRAREWTRALSSWLDARPQFTGGYSGLCLVHRSQLLQQLGDWPDAVRQAEDACERLTQGYGEMLAGMAFYQLGEIHRLRGEPALAEQAYRQAGQYGCEPQPGLALLRLAQGRPDLAASGIRRALGEAADRLARAQLLPAYVEIVLAAGELDAAREGTAELAGIAQDYDRPALHAHTGYARAATHLAEGDAAEALTAARRAWRLWRDLDVPYQGARARVLVALACRALGDEDTAVVEFAAALEAFGRLGAGPDRTLAESLAAGRPAGDTTSGLTPREIEVLKLVAAGGTNHEIAQELFLSEKTVARHISNILTKLDVGSRTAAAAYAFEHGLTRP</sequence>
<evidence type="ECO:0000313" key="5">
    <source>
        <dbReference type="EMBL" id="TWE20413.1"/>
    </source>
</evidence>
<dbReference type="InterPro" id="IPR016032">
    <property type="entry name" value="Sig_transdc_resp-reg_C-effctor"/>
</dbReference>
<dbReference type="AlphaFoldDB" id="A0A561EXS6"/>
<feature type="domain" description="HTH luxR-type" evidence="4">
    <location>
        <begin position="479"/>
        <end position="544"/>
    </location>
</feature>
<dbReference type="SMART" id="SM00421">
    <property type="entry name" value="HTH_LUXR"/>
    <property type="match status" value="1"/>
</dbReference>
<dbReference type="InterPro" id="IPR000792">
    <property type="entry name" value="Tscrpt_reg_LuxR_C"/>
</dbReference>
<dbReference type="OrthoDB" id="27092at2"/>
<accession>A0A561EXS6</accession>
<comment type="caution">
    <text evidence="5">The sequence shown here is derived from an EMBL/GenBank/DDBJ whole genome shotgun (WGS) entry which is preliminary data.</text>
</comment>
<reference evidence="5 6" key="1">
    <citation type="submission" date="2019-06" db="EMBL/GenBank/DDBJ databases">
        <title>Sequencing the genomes of 1000 actinobacteria strains.</title>
        <authorList>
            <person name="Klenk H.-P."/>
        </authorList>
    </citation>
    <scope>NUCLEOTIDE SEQUENCE [LARGE SCALE GENOMIC DNA]</scope>
    <source>
        <strain evidence="5 6">DSM 41649</strain>
    </source>
</reference>